<dbReference type="SUPFAM" id="SSF51055">
    <property type="entry name" value="Carbohydrate binding domain"/>
    <property type="match status" value="1"/>
</dbReference>
<keyword evidence="7" id="KW-1185">Reference proteome</keyword>
<protein>
    <submittedName>
        <fullName evidence="6">GlcNAc-binding protein A</fullName>
    </submittedName>
</protein>
<evidence type="ECO:0000256" key="3">
    <source>
        <dbReference type="SAM" id="MobiDB-lite"/>
    </source>
</evidence>
<evidence type="ECO:0000313" key="6">
    <source>
        <dbReference type="EMBL" id="NRN64999.1"/>
    </source>
</evidence>
<dbReference type="Gene3D" id="2.10.10.20">
    <property type="entry name" value="Carbohydrate-binding module superfamily 5/12"/>
    <property type="match status" value="1"/>
</dbReference>
<dbReference type="Pfam" id="PF03067">
    <property type="entry name" value="LPMO_10"/>
    <property type="match status" value="1"/>
</dbReference>
<reference evidence="6 7" key="1">
    <citation type="submission" date="2020-01" db="EMBL/GenBank/DDBJ databases">
        <title>Kibdelosporangium persica a novel Actinomycetes from a hot desert in Iran.</title>
        <authorList>
            <person name="Safaei N."/>
            <person name="Zaburannyi N."/>
            <person name="Mueller R."/>
            <person name="Wink J."/>
        </authorList>
    </citation>
    <scope>NUCLEOTIDE SEQUENCE [LARGE SCALE GENOMIC DNA]</scope>
    <source>
        <strain evidence="6 7">4NS15</strain>
    </source>
</reference>
<dbReference type="InterPro" id="IPR051024">
    <property type="entry name" value="GlcNAc_Chitin_IntDeg"/>
</dbReference>
<feature type="region of interest" description="Disordered" evidence="3">
    <location>
        <begin position="174"/>
        <end position="224"/>
    </location>
</feature>
<evidence type="ECO:0000259" key="5">
    <source>
        <dbReference type="SMART" id="SM00495"/>
    </source>
</evidence>
<feature type="compositionally biased region" description="Pro residues" evidence="3">
    <location>
        <begin position="181"/>
        <end position="192"/>
    </location>
</feature>
<evidence type="ECO:0000256" key="1">
    <source>
        <dbReference type="ARBA" id="ARBA00022729"/>
    </source>
</evidence>
<feature type="chain" id="PRO_5045303402" evidence="4">
    <location>
        <begin position="32"/>
        <end position="263"/>
    </location>
</feature>
<feature type="signal peptide" evidence="4">
    <location>
        <begin position="1"/>
        <end position="31"/>
    </location>
</feature>
<organism evidence="6 7">
    <name type="scientific">Kibdelosporangium persicum</name>
    <dbReference type="NCBI Taxonomy" id="2698649"/>
    <lineage>
        <taxon>Bacteria</taxon>
        <taxon>Bacillati</taxon>
        <taxon>Actinomycetota</taxon>
        <taxon>Actinomycetes</taxon>
        <taxon>Pseudonocardiales</taxon>
        <taxon>Pseudonocardiaceae</taxon>
        <taxon>Kibdelosporangium</taxon>
    </lineage>
</organism>
<evidence type="ECO:0000313" key="7">
    <source>
        <dbReference type="Proteomes" id="UP000763557"/>
    </source>
</evidence>
<keyword evidence="1 4" id="KW-0732">Signal</keyword>
<feature type="compositionally biased region" description="Low complexity" evidence="3">
    <location>
        <begin position="193"/>
        <end position="216"/>
    </location>
</feature>
<name>A0ABX2F0Z6_9PSEU</name>
<evidence type="ECO:0000256" key="2">
    <source>
        <dbReference type="ARBA" id="ARBA00022801"/>
    </source>
</evidence>
<evidence type="ECO:0000256" key="4">
    <source>
        <dbReference type="SAM" id="SignalP"/>
    </source>
</evidence>
<gene>
    <name evidence="6" type="ORF">GC106_22050</name>
</gene>
<keyword evidence="2" id="KW-0378">Hydrolase</keyword>
<dbReference type="Proteomes" id="UP000763557">
    <property type="component" value="Unassembled WGS sequence"/>
</dbReference>
<dbReference type="SMART" id="SM00495">
    <property type="entry name" value="ChtBD3"/>
    <property type="match status" value="1"/>
</dbReference>
<dbReference type="Pfam" id="PF02839">
    <property type="entry name" value="CBM_5_12"/>
    <property type="match status" value="1"/>
</dbReference>
<feature type="domain" description="Chitin-binding type-3" evidence="5">
    <location>
        <begin position="217"/>
        <end position="263"/>
    </location>
</feature>
<dbReference type="Gene3D" id="2.70.50.50">
    <property type="entry name" value="chitin-binding protein cbp21"/>
    <property type="match status" value="1"/>
</dbReference>
<accession>A0ABX2F0Z6</accession>
<dbReference type="CDD" id="cd21177">
    <property type="entry name" value="LPMO_AA10"/>
    <property type="match status" value="1"/>
</dbReference>
<dbReference type="PANTHER" id="PTHR34823">
    <property type="entry name" value="GLCNAC-BINDING PROTEIN A"/>
    <property type="match status" value="1"/>
</dbReference>
<dbReference type="InterPro" id="IPR003610">
    <property type="entry name" value="CBM5/12"/>
</dbReference>
<dbReference type="RefSeq" id="WP_173128190.1">
    <property type="nucleotide sequence ID" value="NZ_CBCSGW010000040.1"/>
</dbReference>
<dbReference type="InterPro" id="IPR014756">
    <property type="entry name" value="Ig_E-set"/>
</dbReference>
<proteinExistence type="predicted"/>
<dbReference type="InterPro" id="IPR004302">
    <property type="entry name" value="Cellulose/chitin-bd_N"/>
</dbReference>
<dbReference type="CDD" id="cd12214">
    <property type="entry name" value="ChiA1_BD"/>
    <property type="match status" value="1"/>
</dbReference>
<dbReference type="SUPFAM" id="SSF81296">
    <property type="entry name" value="E set domains"/>
    <property type="match status" value="1"/>
</dbReference>
<dbReference type="InterPro" id="IPR036573">
    <property type="entry name" value="CBM_sf_5/12"/>
</dbReference>
<comment type="caution">
    <text evidence="6">The sequence shown here is derived from an EMBL/GenBank/DDBJ whole genome shotgun (WGS) entry which is preliminary data.</text>
</comment>
<sequence>MSLKRKLSVTAAAAGLAPVLLVVVPAGQASAHGYVSSPSSRQAQCAQRAVPCGSIQFEPQSVEGPKGLTSCDGGLSQFAELNDDSKPWRVTSVGSSVDFTWTFTARHATKNYEYFLNGQRIAEFDGGGRQPAPTVTHSVDLAGASGRQKLLAVWNIADTPMAFYSCVDLQIGGGGGTTPPTTQPPASQPPTSQPTTPKPTSTTPKPTSTTQKPPTTGAEWQPNTAYPAGAEVTFQGARYRIIQRHTSLAGWEPPATPALWQKL</sequence>
<dbReference type="PANTHER" id="PTHR34823:SF1">
    <property type="entry name" value="CHITIN-BINDING TYPE-4 DOMAIN-CONTAINING PROTEIN"/>
    <property type="match status" value="1"/>
</dbReference>
<dbReference type="EMBL" id="JAAATY010000005">
    <property type="protein sequence ID" value="NRN64999.1"/>
    <property type="molecule type" value="Genomic_DNA"/>
</dbReference>